<feature type="compositionally biased region" description="Basic residues" evidence="1">
    <location>
        <begin position="423"/>
        <end position="432"/>
    </location>
</feature>
<reference evidence="2" key="1">
    <citation type="submission" date="2023-08" db="EMBL/GenBank/DDBJ databases">
        <title>A de novo genome assembly of Solanum verrucosum Schlechtendal, a Mexican diploid species geographically isolated from the other diploid A-genome species in potato relatives.</title>
        <authorList>
            <person name="Hosaka K."/>
        </authorList>
    </citation>
    <scope>NUCLEOTIDE SEQUENCE</scope>
    <source>
        <tissue evidence="2">Young leaves</tissue>
    </source>
</reference>
<protein>
    <submittedName>
        <fullName evidence="2">Uncharacterized protein</fullName>
    </submittedName>
</protein>
<evidence type="ECO:0000256" key="1">
    <source>
        <dbReference type="SAM" id="MobiDB-lite"/>
    </source>
</evidence>
<feature type="region of interest" description="Disordered" evidence="1">
    <location>
        <begin position="410"/>
        <end position="432"/>
    </location>
</feature>
<gene>
    <name evidence="2" type="ORF">MTR67_039074</name>
</gene>
<dbReference type="AlphaFoldDB" id="A0AAF0UI04"/>
<dbReference type="PANTHER" id="PTHR33067">
    <property type="entry name" value="RNA-DIRECTED DNA POLYMERASE-RELATED"/>
    <property type="match status" value="1"/>
</dbReference>
<dbReference type="PANTHER" id="PTHR33067:SF9">
    <property type="entry name" value="RNA-DIRECTED DNA POLYMERASE"/>
    <property type="match status" value="1"/>
</dbReference>
<keyword evidence="3" id="KW-1185">Reference proteome</keyword>
<proteinExistence type="predicted"/>
<sequence>MSQMIIMKVQANGKPLFFYNDALAEELNNEASNEVDGAPIAPGDGKKSNVGLTPPLVAKKPIPKVIPPFPQILKKMDEDAKFKKIISVFKTLFINLPLVHEFLEMSGYAKFMKEFVIMKRCMDLETIEVSHSCSSIMSRNVVVKKDDLGEFTITCTIMMFKFAKALCDLRDTINMIPYAIFKQLGLNEPQPTTMRLLMADRCIKCPVGILYNILVKVLGDTFEACLEHLGRALQRGVEKTLFSIGRNVITWSKKVPTPYLPQTSGQVEGSNWEIKGILAKTNNTNRTDRSPELDDALWAYRSAFKTLIEFESEDGLVFKVNGRRLKLYFGEHPNVTMIDVVGVHILEKGKWARGIITRRATELDREPDQDHLLHLLKATCFVRPKVPSQGPPPRKKAKGLLIAVEIETPRTTCPKPPQGSSKGKGKKKVVTY</sequence>
<dbReference type="GO" id="GO:0003676">
    <property type="term" value="F:nucleic acid binding"/>
    <property type="evidence" value="ECO:0007669"/>
    <property type="project" value="InterPro"/>
</dbReference>
<evidence type="ECO:0000313" key="3">
    <source>
        <dbReference type="Proteomes" id="UP001234989"/>
    </source>
</evidence>
<name>A0AAF0UI04_SOLVR</name>
<accession>A0AAF0UI04</accession>
<dbReference type="Proteomes" id="UP001234989">
    <property type="component" value="Chromosome 9"/>
</dbReference>
<dbReference type="Gene3D" id="3.30.420.10">
    <property type="entry name" value="Ribonuclease H-like superfamily/Ribonuclease H"/>
    <property type="match status" value="1"/>
</dbReference>
<dbReference type="InterPro" id="IPR036397">
    <property type="entry name" value="RNaseH_sf"/>
</dbReference>
<dbReference type="EMBL" id="CP133620">
    <property type="protein sequence ID" value="WMV45689.1"/>
    <property type="molecule type" value="Genomic_DNA"/>
</dbReference>
<evidence type="ECO:0000313" key="2">
    <source>
        <dbReference type="EMBL" id="WMV45689.1"/>
    </source>
</evidence>
<organism evidence="2 3">
    <name type="scientific">Solanum verrucosum</name>
    <dbReference type="NCBI Taxonomy" id="315347"/>
    <lineage>
        <taxon>Eukaryota</taxon>
        <taxon>Viridiplantae</taxon>
        <taxon>Streptophyta</taxon>
        <taxon>Embryophyta</taxon>
        <taxon>Tracheophyta</taxon>
        <taxon>Spermatophyta</taxon>
        <taxon>Magnoliopsida</taxon>
        <taxon>eudicotyledons</taxon>
        <taxon>Gunneridae</taxon>
        <taxon>Pentapetalae</taxon>
        <taxon>asterids</taxon>
        <taxon>lamiids</taxon>
        <taxon>Solanales</taxon>
        <taxon>Solanaceae</taxon>
        <taxon>Solanoideae</taxon>
        <taxon>Solaneae</taxon>
        <taxon>Solanum</taxon>
    </lineage>
</organism>